<dbReference type="InterPro" id="IPR014710">
    <property type="entry name" value="RmlC-like_jellyroll"/>
</dbReference>
<comment type="caution">
    <text evidence="2">The sequence shown here is derived from an EMBL/GenBank/DDBJ whole genome shotgun (WGS) entry which is preliminary data.</text>
</comment>
<evidence type="ECO:0000259" key="1">
    <source>
        <dbReference type="Pfam" id="PF07883"/>
    </source>
</evidence>
<protein>
    <submittedName>
        <fullName evidence="2">Cupin domain-containing protein</fullName>
    </submittedName>
</protein>
<dbReference type="InterPro" id="IPR011051">
    <property type="entry name" value="RmlC_Cupin_sf"/>
</dbReference>
<proteinExistence type="predicted"/>
<organism evidence="2 3">
    <name type="scientific">Limnohabitans lacus</name>
    <dbReference type="NCBI Taxonomy" id="3045173"/>
    <lineage>
        <taxon>Bacteria</taxon>
        <taxon>Pseudomonadati</taxon>
        <taxon>Pseudomonadota</taxon>
        <taxon>Betaproteobacteria</taxon>
        <taxon>Burkholderiales</taxon>
        <taxon>Comamonadaceae</taxon>
        <taxon>Limnohabitans</taxon>
    </lineage>
</organism>
<dbReference type="SUPFAM" id="SSF51182">
    <property type="entry name" value="RmlC-like cupins"/>
    <property type="match status" value="1"/>
</dbReference>
<feature type="domain" description="Cupin type-2" evidence="1">
    <location>
        <begin position="27"/>
        <end position="76"/>
    </location>
</feature>
<reference evidence="2" key="1">
    <citation type="submission" date="2023-05" db="EMBL/GenBank/DDBJ databases">
        <title>Limnohabitans sp. strain HM2-2 Genome sequencing and assembly.</title>
        <authorList>
            <person name="Jung Y."/>
        </authorList>
    </citation>
    <scope>NUCLEOTIDE SEQUENCE</scope>
    <source>
        <strain evidence="2">HM2-2</strain>
    </source>
</reference>
<gene>
    <name evidence="2" type="ORF">QLQ16_06330</name>
</gene>
<keyword evidence="3" id="KW-1185">Reference proteome</keyword>
<dbReference type="Gene3D" id="2.60.120.10">
    <property type="entry name" value="Jelly Rolls"/>
    <property type="match status" value="1"/>
</dbReference>
<accession>A0ABT6X637</accession>
<dbReference type="InterPro" id="IPR013096">
    <property type="entry name" value="Cupin_2"/>
</dbReference>
<dbReference type="Pfam" id="PF07883">
    <property type="entry name" value="Cupin_2"/>
    <property type="match status" value="1"/>
</dbReference>
<name>A0ABT6X637_9BURK</name>
<dbReference type="RefSeq" id="WP_283223838.1">
    <property type="nucleotide sequence ID" value="NZ_JASGBH010000003.1"/>
</dbReference>
<sequence>MSTPTFESFTDQSLDEGFDEIIVREWAPQLELATHTHPFDVSAYVARGEYWLTVGDQVKHLKAGDFFRLARDVPHAELYGAEGATVWVARAN</sequence>
<dbReference type="Proteomes" id="UP001431902">
    <property type="component" value="Unassembled WGS sequence"/>
</dbReference>
<dbReference type="EMBL" id="JASGBH010000003">
    <property type="protein sequence ID" value="MDI9233448.1"/>
    <property type="molecule type" value="Genomic_DNA"/>
</dbReference>
<evidence type="ECO:0000313" key="2">
    <source>
        <dbReference type="EMBL" id="MDI9233448.1"/>
    </source>
</evidence>
<evidence type="ECO:0000313" key="3">
    <source>
        <dbReference type="Proteomes" id="UP001431902"/>
    </source>
</evidence>